<keyword evidence="1" id="KW-1133">Transmembrane helix</keyword>
<keyword evidence="3" id="KW-1185">Reference proteome</keyword>
<dbReference type="AlphaFoldDB" id="A0A7C8N990"/>
<dbReference type="Proteomes" id="UP000481858">
    <property type="component" value="Unassembled WGS sequence"/>
</dbReference>
<organism evidence="2 3">
    <name type="scientific">Xylaria multiplex</name>
    <dbReference type="NCBI Taxonomy" id="323545"/>
    <lineage>
        <taxon>Eukaryota</taxon>
        <taxon>Fungi</taxon>
        <taxon>Dikarya</taxon>
        <taxon>Ascomycota</taxon>
        <taxon>Pezizomycotina</taxon>
        <taxon>Sordariomycetes</taxon>
        <taxon>Xylariomycetidae</taxon>
        <taxon>Xylariales</taxon>
        <taxon>Xylariaceae</taxon>
        <taxon>Xylaria</taxon>
    </lineage>
</organism>
<evidence type="ECO:0000313" key="3">
    <source>
        <dbReference type="Proteomes" id="UP000481858"/>
    </source>
</evidence>
<evidence type="ECO:0000313" key="2">
    <source>
        <dbReference type="EMBL" id="KAF2969777.1"/>
    </source>
</evidence>
<dbReference type="InParanoid" id="A0A7C8N990"/>
<name>A0A7C8N990_9PEZI</name>
<evidence type="ECO:0000256" key="1">
    <source>
        <dbReference type="SAM" id="Phobius"/>
    </source>
</evidence>
<reference evidence="2 3" key="1">
    <citation type="submission" date="2019-12" db="EMBL/GenBank/DDBJ databases">
        <title>Draft genome sequence of the ascomycete Xylaria multiplex DSM 110363.</title>
        <authorList>
            <person name="Buettner E."/>
            <person name="Kellner H."/>
        </authorList>
    </citation>
    <scope>NUCLEOTIDE SEQUENCE [LARGE SCALE GENOMIC DNA]</scope>
    <source>
        <strain evidence="2 3">DSM 110363</strain>
    </source>
</reference>
<sequence>MGIRRKIYRKVLTFLSDIGLRECDILPGHQRVRWTNAYGKRLYDDYVEHEFGALQALEDYLNRSVYYGSGSEGGYVRAVADSVRPLSPESSTQPSSSTSGDIADQVHESNAENAKFNPSETDVESGTNGLDTRMARHLFSIYEKGTYRVQLIQHPVGHIFNDRQLFQELQQSYRQNRGRLRSYCSLRKVCGIHFAKFQYGDQCIDPRCHNDICESGKRCHCIPPKEAITGEYDCELLREPPLSPPIGPKYLMDRFTNPGSINPNSHKLKVAWGIYFKEDWDWAKIWWILAAGFFPPSLLFGIMWGILKHDIQGAFGVACWWMTGATIVVGIVGTCTNA</sequence>
<comment type="caution">
    <text evidence="2">The sequence shown here is derived from an EMBL/GenBank/DDBJ whole genome shotgun (WGS) entry which is preliminary data.</text>
</comment>
<feature type="transmembrane region" description="Helical" evidence="1">
    <location>
        <begin position="285"/>
        <end position="307"/>
    </location>
</feature>
<keyword evidence="1" id="KW-0472">Membrane</keyword>
<gene>
    <name evidence="2" type="ORF">GQX73_g3796</name>
</gene>
<accession>A0A7C8N990</accession>
<dbReference type="EMBL" id="WUBL01000031">
    <property type="protein sequence ID" value="KAF2969777.1"/>
    <property type="molecule type" value="Genomic_DNA"/>
</dbReference>
<feature type="transmembrane region" description="Helical" evidence="1">
    <location>
        <begin position="313"/>
        <end position="335"/>
    </location>
</feature>
<protein>
    <submittedName>
        <fullName evidence="2">Uncharacterized protein</fullName>
    </submittedName>
</protein>
<proteinExistence type="predicted"/>
<keyword evidence="1" id="KW-0812">Transmembrane</keyword>
<dbReference type="OrthoDB" id="5355526at2759"/>